<organism evidence="1 2">
    <name type="scientific">Marinisporobacter balticus</name>
    <dbReference type="NCBI Taxonomy" id="2018667"/>
    <lineage>
        <taxon>Bacteria</taxon>
        <taxon>Bacillati</taxon>
        <taxon>Bacillota</taxon>
        <taxon>Clostridia</taxon>
        <taxon>Peptostreptococcales</taxon>
        <taxon>Thermotaleaceae</taxon>
        <taxon>Marinisporobacter</taxon>
    </lineage>
</organism>
<dbReference type="AlphaFoldDB" id="A0A4R2L7R8"/>
<dbReference type="Pfam" id="PF06257">
    <property type="entry name" value="VEG"/>
    <property type="match status" value="1"/>
</dbReference>
<accession>A0A4R2L7R8</accession>
<evidence type="ECO:0000313" key="2">
    <source>
        <dbReference type="Proteomes" id="UP000294919"/>
    </source>
</evidence>
<gene>
    <name evidence="1" type="ORF">EV214_104115</name>
</gene>
<reference evidence="1 2" key="1">
    <citation type="submission" date="2019-03" db="EMBL/GenBank/DDBJ databases">
        <title>Genomic Encyclopedia of Type Strains, Phase IV (KMG-IV): sequencing the most valuable type-strain genomes for metagenomic binning, comparative biology and taxonomic classification.</title>
        <authorList>
            <person name="Goeker M."/>
        </authorList>
    </citation>
    <scope>NUCLEOTIDE SEQUENCE [LARGE SCALE GENOMIC DNA]</scope>
    <source>
        <strain evidence="1 2">DSM 102940</strain>
    </source>
</reference>
<dbReference type="PANTHER" id="PTHR40026:SF1">
    <property type="entry name" value="PROTEIN VEG"/>
    <property type="match status" value="1"/>
</dbReference>
<dbReference type="Proteomes" id="UP000294919">
    <property type="component" value="Unassembled WGS sequence"/>
</dbReference>
<dbReference type="PANTHER" id="PTHR40026">
    <property type="entry name" value="PROTEIN VEG"/>
    <property type="match status" value="1"/>
</dbReference>
<dbReference type="InterPro" id="IPR009366">
    <property type="entry name" value="Protein_Veg"/>
</dbReference>
<dbReference type="EMBL" id="SLWV01000004">
    <property type="protein sequence ID" value="TCO78728.1"/>
    <property type="molecule type" value="Genomic_DNA"/>
</dbReference>
<comment type="caution">
    <text evidence="1">The sequence shown here is derived from an EMBL/GenBank/DDBJ whole genome shotgun (WGS) entry which is preliminary data.</text>
</comment>
<sequence length="108" mass="12208">MTIVLLCGMIRVYTLKEGDSVAKNNDLAQIRRDVEHLVGEKVRLKANKGRKKISVKEGILEKTYPNIFVVCIDGGYNTVRRVSYSYSDILTETVEITLCDNEKKIQAS</sequence>
<dbReference type="Gene3D" id="2.30.30.100">
    <property type="match status" value="1"/>
</dbReference>
<dbReference type="GO" id="GO:0006355">
    <property type="term" value="P:regulation of DNA-templated transcription"/>
    <property type="evidence" value="ECO:0007669"/>
    <property type="project" value="InterPro"/>
</dbReference>
<name>A0A4R2L7R8_9FIRM</name>
<keyword evidence="2" id="KW-1185">Reference proteome</keyword>
<evidence type="ECO:0000313" key="1">
    <source>
        <dbReference type="EMBL" id="TCO78728.1"/>
    </source>
</evidence>
<proteinExistence type="predicted"/>
<protein>
    <submittedName>
        <fullName evidence="1">Uncharacterized protein Veg</fullName>
    </submittedName>
</protein>